<accession>A0A8S5QI70</accession>
<proteinExistence type="predicted"/>
<organism evidence="1">
    <name type="scientific">Siphoviridae sp. ctNs77</name>
    <dbReference type="NCBI Taxonomy" id="2825473"/>
    <lineage>
        <taxon>Viruses</taxon>
        <taxon>Duplodnaviria</taxon>
        <taxon>Heunggongvirae</taxon>
        <taxon>Uroviricota</taxon>
        <taxon>Caudoviricetes</taxon>
    </lineage>
</organism>
<name>A0A8S5QI70_9CAUD</name>
<dbReference type="EMBL" id="BK015656">
    <property type="protein sequence ID" value="DAE18477.1"/>
    <property type="molecule type" value="Genomic_DNA"/>
</dbReference>
<sequence>MKNIKKDAPKSAEIQFHNITPELPEQGLNAIQPYKLNVMMKYASKIINQLVSIPNWLVNYDDIEFILEIVTNAIKKARANNE</sequence>
<reference evidence="1" key="1">
    <citation type="journal article" date="2021" name="Proc. Natl. Acad. Sci. U.S.A.">
        <title>A Catalog of Tens of Thousands of Viruses from Human Metagenomes Reveals Hidden Associations with Chronic Diseases.</title>
        <authorList>
            <person name="Tisza M.J."/>
            <person name="Buck C.B."/>
        </authorList>
    </citation>
    <scope>NUCLEOTIDE SEQUENCE</scope>
    <source>
        <strain evidence="1">CtNs77</strain>
    </source>
</reference>
<protein>
    <submittedName>
        <fullName evidence="1">Uncharacterized protein</fullName>
    </submittedName>
</protein>
<evidence type="ECO:0000313" key="1">
    <source>
        <dbReference type="EMBL" id="DAE18477.1"/>
    </source>
</evidence>